<proteinExistence type="predicted"/>
<feature type="compositionally biased region" description="Polar residues" evidence="1">
    <location>
        <begin position="81"/>
        <end position="91"/>
    </location>
</feature>
<keyword evidence="4" id="KW-1185">Reference proteome</keyword>
<dbReference type="Proteomes" id="UP000011087">
    <property type="component" value="Unassembled WGS sequence"/>
</dbReference>
<evidence type="ECO:0000313" key="3">
    <source>
        <dbReference type="EnsemblProtists" id="EKX32925"/>
    </source>
</evidence>
<evidence type="ECO:0000313" key="4">
    <source>
        <dbReference type="Proteomes" id="UP000011087"/>
    </source>
</evidence>
<feature type="region of interest" description="Disordered" evidence="1">
    <location>
        <begin position="55"/>
        <end position="92"/>
    </location>
</feature>
<reference evidence="3" key="3">
    <citation type="submission" date="2016-03" db="UniProtKB">
        <authorList>
            <consortium name="EnsemblProtists"/>
        </authorList>
    </citation>
    <scope>IDENTIFICATION</scope>
</reference>
<protein>
    <submittedName>
        <fullName evidence="2 3">Uncharacterized protein</fullName>
    </submittedName>
</protein>
<evidence type="ECO:0000313" key="2">
    <source>
        <dbReference type="EMBL" id="EKX32925.1"/>
    </source>
</evidence>
<name>L1IAQ3_GUITC</name>
<accession>L1IAQ3</accession>
<dbReference type="HOGENOM" id="CLU_1698854_0_0_1"/>
<organism evidence="2">
    <name type="scientific">Guillardia theta (strain CCMP2712)</name>
    <name type="common">Cryptophyte</name>
    <dbReference type="NCBI Taxonomy" id="905079"/>
    <lineage>
        <taxon>Eukaryota</taxon>
        <taxon>Cryptophyceae</taxon>
        <taxon>Pyrenomonadales</taxon>
        <taxon>Geminigeraceae</taxon>
        <taxon>Guillardia</taxon>
    </lineage>
</organism>
<feature type="region of interest" description="Disordered" evidence="1">
    <location>
        <begin position="129"/>
        <end position="148"/>
    </location>
</feature>
<gene>
    <name evidence="2" type="ORF">GUITHDRAFT_156200</name>
</gene>
<dbReference type="AlphaFoldDB" id="L1IAQ3"/>
<feature type="compositionally biased region" description="Polar residues" evidence="1">
    <location>
        <begin position="138"/>
        <end position="148"/>
    </location>
</feature>
<sequence length="155" mass="17443">MSFQHSLSTSYTKARRWGDLASHDDFGLNGLKSFNEFKKKSPCWSSSAAVYKGTNNRMLKSNTRTKEERRSKMDSRRSENNHNSGTRQSMSAGLDFTERLPHQTGYFKFDINCCSSGPLSGLVITGARRQGPVKPSTAPHTYTESSSQPKYFCKL</sequence>
<dbReference type="EMBL" id="JH993164">
    <property type="protein sequence ID" value="EKX32925.1"/>
    <property type="molecule type" value="Genomic_DNA"/>
</dbReference>
<reference evidence="4" key="2">
    <citation type="submission" date="2012-11" db="EMBL/GenBank/DDBJ databases">
        <authorList>
            <person name="Kuo A."/>
            <person name="Curtis B.A."/>
            <person name="Tanifuji G."/>
            <person name="Burki F."/>
            <person name="Gruber A."/>
            <person name="Irimia M."/>
            <person name="Maruyama S."/>
            <person name="Arias M.C."/>
            <person name="Ball S.G."/>
            <person name="Gile G.H."/>
            <person name="Hirakawa Y."/>
            <person name="Hopkins J.F."/>
            <person name="Rensing S.A."/>
            <person name="Schmutz J."/>
            <person name="Symeonidi A."/>
            <person name="Elias M."/>
            <person name="Eveleigh R.J."/>
            <person name="Herman E.K."/>
            <person name="Klute M.J."/>
            <person name="Nakayama T."/>
            <person name="Obornik M."/>
            <person name="Reyes-Prieto A."/>
            <person name="Armbrust E.V."/>
            <person name="Aves S.J."/>
            <person name="Beiko R.G."/>
            <person name="Coutinho P."/>
            <person name="Dacks J.B."/>
            <person name="Durnford D.G."/>
            <person name="Fast N.M."/>
            <person name="Green B.R."/>
            <person name="Grisdale C."/>
            <person name="Hempe F."/>
            <person name="Henrissat B."/>
            <person name="Hoppner M.P."/>
            <person name="Ishida K.-I."/>
            <person name="Kim E."/>
            <person name="Koreny L."/>
            <person name="Kroth P.G."/>
            <person name="Liu Y."/>
            <person name="Malik S.-B."/>
            <person name="Maier U.G."/>
            <person name="McRose D."/>
            <person name="Mock T."/>
            <person name="Neilson J.A."/>
            <person name="Onodera N.T."/>
            <person name="Poole A.M."/>
            <person name="Pritham E.J."/>
            <person name="Richards T.A."/>
            <person name="Rocap G."/>
            <person name="Roy S.W."/>
            <person name="Sarai C."/>
            <person name="Schaack S."/>
            <person name="Shirato S."/>
            <person name="Slamovits C.H."/>
            <person name="Spencer D.F."/>
            <person name="Suzuki S."/>
            <person name="Worden A.Z."/>
            <person name="Zauner S."/>
            <person name="Barry K."/>
            <person name="Bell C."/>
            <person name="Bharti A.K."/>
            <person name="Crow J.A."/>
            <person name="Grimwood J."/>
            <person name="Kramer R."/>
            <person name="Lindquist E."/>
            <person name="Lucas S."/>
            <person name="Salamov A."/>
            <person name="McFadden G.I."/>
            <person name="Lane C.E."/>
            <person name="Keeling P.J."/>
            <person name="Gray M.W."/>
            <person name="Grigoriev I.V."/>
            <person name="Archibald J.M."/>
        </authorList>
    </citation>
    <scope>NUCLEOTIDE SEQUENCE</scope>
    <source>
        <strain evidence="4">CCMP2712</strain>
    </source>
</reference>
<dbReference type="KEGG" id="gtt:GUITHDRAFT_156200"/>
<dbReference type="EnsemblProtists" id="EKX32925">
    <property type="protein sequence ID" value="EKX32925"/>
    <property type="gene ID" value="GUITHDRAFT_156200"/>
</dbReference>
<dbReference type="PaxDb" id="55529-EKX32925"/>
<dbReference type="RefSeq" id="XP_005819905.1">
    <property type="nucleotide sequence ID" value="XM_005819848.1"/>
</dbReference>
<feature type="compositionally biased region" description="Basic and acidic residues" evidence="1">
    <location>
        <begin position="64"/>
        <end position="80"/>
    </location>
</feature>
<reference evidence="2 4" key="1">
    <citation type="journal article" date="2012" name="Nature">
        <title>Algal genomes reveal evolutionary mosaicism and the fate of nucleomorphs.</title>
        <authorList>
            <consortium name="DOE Joint Genome Institute"/>
            <person name="Curtis B.A."/>
            <person name="Tanifuji G."/>
            <person name="Burki F."/>
            <person name="Gruber A."/>
            <person name="Irimia M."/>
            <person name="Maruyama S."/>
            <person name="Arias M.C."/>
            <person name="Ball S.G."/>
            <person name="Gile G.H."/>
            <person name="Hirakawa Y."/>
            <person name="Hopkins J.F."/>
            <person name="Kuo A."/>
            <person name="Rensing S.A."/>
            <person name="Schmutz J."/>
            <person name="Symeonidi A."/>
            <person name="Elias M."/>
            <person name="Eveleigh R.J."/>
            <person name="Herman E.K."/>
            <person name="Klute M.J."/>
            <person name="Nakayama T."/>
            <person name="Obornik M."/>
            <person name="Reyes-Prieto A."/>
            <person name="Armbrust E.V."/>
            <person name="Aves S.J."/>
            <person name="Beiko R.G."/>
            <person name="Coutinho P."/>
            <person name="Dacks J.B."/>
            <person name="Durnford D.G."/>
            <person name="Fast N.M."/>
            <person name="Green B.R."/>
            <person name="Grisdale C.J."/>
            <person name="Hempel F."/>
            <person name="Henrissat B."/>
            <person name="Hoppner M.P."/>
            <person name="Ishida K."/>
            <person name="Kim E."/>
            <person name="Koreny L."/>
            <person name="Kroth P.G."/>
            <person name="Liu Y."/>
            <person name="Malik S.B."/>
            <person name="Maier U.G."/>
            <person name="McRose D."/>
            <person name="Mock T."/>
            <person name="Neilson J.A."/>
            <person name="Onodera N.T."/>
            <person name="Poole A.M."/>
            <person name="Pritham E.J."/>
            <person name="Richards T.A."/>
            <person name="Rocap G."/>
            <person name="Roy S.W."/>
            <person name="Sarai C."/>
            <person name="Schaack S."/>
            <person name="Shirato S."/>
            <person name="Slamovits C.H."/>
            <person name="Spencer D.F."/>
            <person name="Suzuki S."/>
            <person name="Worden A.Z."/>
            <person name="Zauner S."/>
            <person name="Barry K."/>
            <person name="Bell C."/>
            <person name="Bharti A.K."/>
            <person name="Crow J.A."/>
            <person name="Grimwood J."/>
            <person name="Kramer R."/>
            <person name="Lindquist E."/>
            <person name="Lucas S."/>
            <person name="Salamov A."/>
            <person name="McFadden G.I."/>
            <person name="Lane C.E."/>
            <person name="Keeling P.J."/>
            <person name="Gray M.W."/>
            <person name="Grigoriev I.V."/>
            <person name="Archibald J.M."/>
        </authorList>
    </citation>
    <scope>NUCLEOTIDE SEQUENCE</scope>
    <source>
        <strain evidence="2 4">CCMP2712</strain>
    </source>
</reference>
<evidence type="ECO:0000256" key="1">
    <source>
        <dbReference type="SAM" id="MobiDB-lite"/>
    </source>
</evidence>
<dbReference type="GeneID" id="17289655"/>